<dbReference type="Gene3D" id="3.30.450.20">
    <property type="entry name" value="PAS domain"/>
    <property type="match status" value="1"/>
</dbReference>
<dbReference type="PROSITE" id="PS50112">
    <property type="entry name" value="PAS"/>
    <property type="match status" value="1"/>
</dbReference>
<name>A0A558C484_9BACT</name>
<dbReference type="AlphaFoldDB" id="A0A558C484"/>
<keyword evidence="6" id="KW-1133">Transmembrane helix</keyword>
<feature type="domain" description="Histidine kinase" evidence="7">
    <location>
        <begin position="214"/>
        <end position="430"/>
    </location>
</feature>
<evidence type="ECO:0000256" key="3">
    <source>
        <dbReference type="ARBA" id="ARBA00022553"/>
    </source>
</evidence>
<dbReference type="PRINTS" id="PR00344">
    <property type="entry name" value="BCTRLSENSOR"/>
</dbReference>
<keyword evidence="3" id="KW-0597">Phosphoprotein</keyword>
<dbReference type="EMBL" id="VMRJ01000001">
    <property type="protein sequence ID" value="TVT43507.1"/>
    <property type="molecule type" value="Genomic_DNA"/>
</dbReference>
<keyword evidence="4" id="KW-0808">Transferase</keyword>
<dbReference type="InterPro" id="IPR004358">
    <property type="entry name" value="Sig_transdc_His_kin-like_C"/>
</dbReference>
<evidence type="ECO:0000256" key="2">
    <source>
        <dbReference type="ARBA" id="ARBA00012438"/>
    </source>
</evidence>
<dbReference type="EC" id="2.7.13.3" evidence="2"/>
<dbReference type="GO" id="GO:0005886">
    <property type="term" value="C:plasma membrane"/>
    <property type="evidence" value="ECO:0007669"/>
    <property type="project" value="TreeGrafter"/>
</dbReference>
<evidence type="ECO:0000313" key="10">
    <source>
        <dbReference type="Proteomes" id="UP000317624"/>
    </source>
</evidence>
<evidence type="ECO:0000259" key="7">
    <source>
        <dbReference type="PROSITE" id="PS50109"/>
    </source>
</evidence>
<keyword evidence="10" id="KW-1185">Reference proteome</keyword>
<dbReference type="SMART" id="SM00388">
    <property type="entry name" value="HisKA"/>
    <property type="match status" value="1"/>
</dbReference>
<evidence type="ECO:0000256" key="4">
    <source>
        <dbReference type="ARBA" id="ARBA00022679"/>
    </source>
</evidence>
<dbReference type="InterPro" id="IPR036890">
    <property type="entry name" value="HATPase_C_sf"/>
</dbReference>
<dbReference type="PANTHER" id="PTHR43047">
    <property type="entry name" value="TWO-COMPONENT HISTIDINE PROTEIN KINASE"/>
    <property type="match status" value="1"/>
</dbReference>
<dbReference type="RefSeq" id="WP_144845069.1">
    <property type="nucleotide sequence ID" value="NZ_VMRJ01000001.1"/>
</dbReference>
<keyword evidence="6" id="KW-0472">Membrane</keyword>
<dbReference type="InterPro" id="IPR036097">
    <property type="entry name" value="HisK_dim/P_sf"/>
</dbReference>
<dbReference type="OrthoDB" id="9813151at2"/>
<keyword evidence="5 9" id="KW-0418">Kinase</keyword>
<comment type="caution">
    <text evidence="9">The sequence shown here is derived from an EMBL/GenBank/DDBJ whole genome shotgun (WGS) entry which is preliminary data.</text>
</comment>
<dbReference type="GO" id="GO:0009927">
    <property type="term" value="F:histidine phosphotransfer kinase activity"/>
    <property type="evidence" value="ECO:0007669"/>
    <property type="project" value="TreeGrafter"/>
</dbReference>
<dbReference type="PROSITE" id="PS50109">
    <property type="entry name" value="HIS_KIN"/>
    <property type="match status" value="1"/>
</dbReference>
<sequence>MNLLTKRLLSVAAGLLLLLGIYILNTLAHSDYALAEGMPPALRLAAGLLIASALVLLDCVLYVPATESHQLHFQPTGSMTNFLATSAVAGPRATNSKPTNLVDLLDEGLLLLDENRVVTVANLTISQLLGLPAAQLVGRRADELAAESPLFSQLLGYLNAPSSEPNPVFTLTQGANTGPYELLVRTLPSGWLLTLRNVAEHQQLDQAKWHFLASVSQELQNSLSIMQLSLNRLHDGAAGALTPEQHNITYTLGRENRHLRKLVGELLDVSQLELGTIQLNFKAVRLPSLVQFVTDTIGPQLQPKRLVLEVQVPDTLPAVRADLEKTTWVLLSLLANAIRYSHLLDHLRIVASLAPDGRHVRVSVQDQGPGIAPADQDKIFRRFAQLPTQGGAGLGLSIAREFIASQGGELGVESTLGAGSTFWFTLPLADAA</sequence>
<dbReference type="InterPro" id="IPR003594">
    <property type="entry name" value="HATPase_dom"/>
</dbReference>
<evidence type="ECO:0000256" key="6">
    <source>
        <dbReference type="SAM" id="Phobius"/>
    </source>
</evidence>
<dbReference type="CDD" id="cd00082">
    <property type="entry name" value="HisKA"/>
    <property type="match status" value="1"/>
</dbReference>
<accession>A0A558C484</accession>
<dbReference type="Gene3D" id="3.30.565.10">
    <property type="entry name" value="Histidine kinase-like ATPase, C-terminal domain"/>
    <property type="match status" value="1"/>
</dbReference>
<evidence type="ECO:0000256" key="5">
    <source>
        <dbReference type="ARBA" id="ARBA00022777"/>
    </source>
</evidence>
<dbReference type="SMART" id="SM00387">
    <property type="entry name" value="HATPase_c"/>
    <property type="match status" value="1"/>
</dbReference>
<proteinExistence type="predicted"/>
<dbReference type="InterPro" id="IPR003661">
    <property type="entry name" value="HisK_dim/P_dom"/>
</dbReference>
<gene>
    <name evidence="9" type="ORF">FNT36_05310</name>
</gene>
<keyword evidence="6" id="KW-0812">Transmembrane</keyword>
<dbReference type="InterPro" id="IPR000014">
    <property type="entry name" value="PAS"/>
</dbReference>
<evidence type="ECO:0000259" key="8">
    <source>
        <dbReference type="PROSITE" id="PS50112"/>
    </source>
</evidence>
<dbReference type="SUPFAM" id="SSF55785">
    <property type="entry name" value="PYP-like sensor domain (PAS domain)"/>
    <property type="match status" value="1"/>
</dbReference>
<protein>
    <recommendedName>
        <fullName evidence="2">histidine kinase</fullName>
        <ecNumber evidence="2">2.7.13.3</ecNumber>
    </recommendedName>
</protein>
<feature type="transmembrane region" description="Helical" evidence="6">
    <location>
        <begin position="44"/>
        <end position="63"/>
    </location>
</feature>
<evidence type="ECO:0000313" key="9">
    <source>
        <dbReference type="EMBL" id="TVT43507.1"/>
    </source>
</evidence>
<dbReference type="PANTHER" id="PTHR43047:SF72">
    <property type="entry name" value="OSMOSENSING HISTIDINE PROTEIN KINASE SLN1"/>
    <property type="match status" value="1"/>
</dbReference>
<dbReference type="Proteomes" id="UP000317624">
    <property type="component" value="Unassembled WGS sequence"/>
</dbReference>
<dbReference type="Gene3D" id="1.10.287.130">
    <property type="match status" value="1"/>
</dbReference>
<dbReference type="Pfam" id="PF02518">
    <property type="entry name" value="HATPase_c"/>
    <property type="match status" value="1"/>
</dbReference>
<feature type="domain" description="PAS" evidence="8">
    <location>
        <begin position="94"/>
        <end position="139"/>
    </location>
</feature>
<reference evidence="9 10" key="1">
    <citation type="submission" date="2019-07" db="EMBL/GenBank/DDBJ databases">
        <title>Hymenobacter sp. straun FUR1 Genome sequencing and assembly.</title>
        <authorList>
            <person name="Chhetri G."/>
        </authorList>
    </citation>
    <scope>NUCLEOTIDE SEQUENCE [LARGE SCALE GENOMIC DNA]</scope>
    <source>
        <strain evidence="9 10">Fur1</strain>
    </source>
</reference>
<dbReference type="SUPFAM" id="SSF47384">
    <property type="entry name" value="Homodimeric domain of signal transducing histidine kinase"/>
    <property type="match status" value="1"/>
</dbReference>
<dbReference type="Pfam" id="PF00512">
    <property type="entry name" value="HisKA"/>
    <property type="match status" value="1"/>
</dbReference>
<dbReference type="GO" id="GO:0000155">
    <property type="term" value="F:phosphorelay sensor kinase activity"/>
    <property type="evidence" value="ECO:0007669"/>
    <property type="project" value="InterPro"/>
</dbReference>
<evidence type="ECO:0000256" key="1">
    <source>
        <dbReference type="ARBA" id="ARBA00000085"/>
    </source>
</evidence>
<organism evidence="9 10">
    <name type="scientific">Hymenobacter setariae</name>
    <dbReference type="NCBI Taxonomy" id="2594794"/>
    <lineage>
        <taxon>Bacteria</taxon>
        <taxon>Pseudomonadati</taxon>
        <taxon>Bacteroidota</taxon>
        <taxon>Cytophagia</taxon>
        <taxon>Cytophagales</taxon>
        <taxon>Hymenobacteraceae</taxon>
        <taxon>Hymenobacter</taxon>
    </lineage>
</organism>
<comment type="catalytic activity">
    <reaction evidence="1">
        <text>ATP + protein L-histidine = ADP + protein N-phospho-L-histidine.</text>
        <dbReference type="EC" id="2.7.13.3"/>
    </reaction>
</comment>
<dbReference type="InterPro" id="IPR005467">
    <property type="entry name" value="His_kinase_dom"/>
</dbReference>
<dbReference type="SUPFAM" id="SSF55874">
    <property type="entry name" value="ATPase domain of HSP90 chaperone/DNA topoisomerase II/histidine kinase"/>
    <property type="match status" value="1"/>
</dbReference>
<dbReference type="InterPro" id="IPR035965">
    <property type="entry name" value="PAS-like_dom_sf"/>
</dbReference>